<keyword evidence="3" id="KW-0472">Membrane</keyword>
<accession>A0A2V0P5X3</accession>
<feature type="compositionally biased region" description="Gly residues" evidence="2">
    <location>
        <begin position="114"/>
        <end position="124"/>
    </location>
</feature>
<keyword evidence="1" id="KW-0175">Coiled coil</keyword>
<evidence type="ECO:0000256" key="2">
    <source>
        <dbReference type="SAM" id="MobiDB-lite"/>
    </source>
</evidence>
<sequence length="141" mass="14083">MAAGSGGLKLVDFGNSLFWTLAGVISVGCTVTAVNQRVRAQEEHLELLRRRNAVMGELVRAQDDAEAVRGKLRALEAELDAASGWRWGPAAGRLARTLAAGPGSCSGPQTALSSGGGGGGGGGTSSRSSSSNSSRGGGSPS</sequence>
<keyword evidence="3" id="KW-0812">Transmembrane</keyword>
<evidence type="ECO:0000313" key="4">
    <source>
        <dbReference type="EMBL" id="GBF95274.1"/>
    </source>
</evidence>
<proteinExistence type="predicted"/>
<feature type="compositionally biased region" description="Low complexity" evidence="2">
    <location>
        <begin position="125"/>
        <end position="134"/>
    </location>
</feature>
<evidence type="ECO:0000256" key="3">
    <source>
        <dbReference type="SAM" id="Phobius"/>
    </source>
</evidence>
<dbReference type="EMBL" id="BDRX01000062">
    <property type="protein sequence ID" value="GBF95274.1"/>
    <property type="molecule type" value="Genomic_DNA"/>
</dbReference>
<dbReference type="AlphaFoldDB" id="A0A2V0P5X3"/>
<feature type="transmembrane region" description="Helical" evidence="3">
    <location>
        <begin position="16"/>
        <end position="34"/>
    </location>
</feature>
<evidence type="ECO:0000313" key="5">
    <source>
        <dbReference type="Proteomes" id="UP000247498"/>
    </source>
</evidence>
<name>A0A2V0P5X3_9CHLO</name>
<dbReference type="InParanoid" id="A0A2V0P5X3"/>
<evidence type="ECO:0000256" key="1">
    <source>
        <dbReference type="SAM" id="Coils"/>
    </source>
</evidence>
<keyword evidence="5" id="KW-1185">Reference proteome</keyword>
<comment type="caution">
    <text evidence="4">The sequence shown here is derived from an EMBL/GenBank/DDBJ whole genome shotgun (WGS) entry which is preliminary data.</text>
</comment>
<organism evidence="4 5">
    <name type="scientific">Raphidocelis subcapitata</name>
    <dbReference type="NCBI Taxonomy" id="307507"/>
    <lineage>
        <taxon>Eukaryota</taxon>
        <taxon>Viridiplantae</taxon>
        <taxon>Chlorophyta</taxon>
        <taxon>core chlorophytes</taxon>
        <taxon>Chlorophyceae</taxon>
        <taxon>CS clade</taxon>
        <taxon>Sphaeropleales</taxon>
        <taxon>Selenastraceae</taxon>
        <taxon>Raphidocelis</taxon>
    </lineage>
</organism>
<feature type="coiled-coil region" evidence="1">
    <location>
        <begin position="31"/>
        <end position="78"/>
    </location>
</feature>
<reference evidence="4 5" key="1">
    <citation type="journal article" date="2018" name="Sci. Rep.">
        <title>Raphidocelis subcapitata (=Pseudokirchneriella subcapitata) provides an insight into genome evolution and environmental adaptations in the Sphaeropleales.</title>
        <authorList>
            <person name="Suzuki S."/>
            <person name="Yamaguchi H."/>
            <person name="Nakajima N."/>
            <person name="Kawachi M."/>
        </authorList>
    </citation>
    <scope>NUCLEOTIDE SEQUENCE [LARGE SCALE GENOMIC DNA]</scope>
    <source>
        <strain evidence="4 5">NIES-35</strain>
    </source>
</reference>
<gene>
    <name evidence="4" type="ORF">Rsub_08305</name>
</gene>
<keyword evidence="3" id="KW-1133">Transmembrane helix</keyword>
<protein>
    <submittedName>
        <fullName evidence="4">Uncharacterized protein</fullName>
    </submittedName>
</protein>
<dbReference type="Proteomes" id="UP000247498">
    <property type="component" value="Unassembled WGS sequence"/>
</dbReference>
<feature type="region of interest" description="Disordered" evidence="2">
    <location>
        <begin position="101"/>
        <end position="141"/>
    </location>
</feature>